<comment type="caution">
    <text evidence="1">The sequence shown here is derived from an EMBL/GenBank/DDBJ whole genome shotgun (WGS) entry which is preliminary data.</text>
</comment>
<dbReference type="EMBL" id="JBBMFE010000006">
    <property type="protein sequence ID" value="MEQ2472517.1"/>
    <property type="molecule type" value="Genomic_DNA"/>
</dbReference>
<reference evidence="1 2" key="1">
    <citation type="submission" date="2024-03" db="EMBL/GenBank/DDBJ databases">
        <title>Human intestinal bacterial collection.</title>
        <authorList>
            <person name="Pauvert C."/>
            <person name="Hitch T.C.A."/>
            <person name="Clavel T."/>
        </authorList>
    </citation>
    <scope>NUCLEOTIDE SEQUENCE [LARGE SCALE GENOMIC DNA]</scope>
    <source>
        <strain evidence="1 2">CLA-AA-H132</strain>
    </source>
</reference>
<organism evidence="1 2">
    <name type="scientific">Laedolimicola intestinihominis</name>
    <dbReference type="NCBI Taxonomy" id="3133166"/>
    <lineage>
        <taxon>Bacteria</taxon>
        <taxon>Bacillati</taxon>
        <taxon>Bacillota</taxon>
        <taxon>Clostridia</taxon>
        <taxon>Lachnospirales</taxon>
        <taxon>Lachnospiraceae</taxon>
        <taxon>Laedolimicola</taxon>
    </lineage>
</organism>
<proteinExistence type="predicted"/>
<accession>A0ABV1FHJ5</accession>
<evidence type="ECO:0000313" key="2">
    <source>
        <dbReference type="Proteomes" id="UP001438008"/>
    </source>
</evidence>
<gene>
    <name evidence="1" type="ORF">WMO29_08430</name>
</gene>
<sequence>MREEILRMEHICCMDEGVLELDYLKMKAVIAGSKLIKLWDISDMLRS</sequence>
<protein>
    <submittedName>
        <fullName evidence="1">Uncharacterized protein</fullName>
    </submittedName>
</protein>
<keyword evidence="2" id="KW-1185">Reference proteome</keyword>
<dbReference type="Proteomes" id="UP001438008">
    <property type="component" value="Unassembled WGS sequence"/>
</dbReference>
<evidence type="ECO:0000313" key="1">
    <source>
        <dbReference type="EMBL" id="MEQ2472517.1"/>
    </source>
</evidence>
<name>A0ABV1FHJ5_9FIRM</name>
<dbReference type="RefSeq" id="WP_349164486.1">
    <property type="nucleotide sequence ID" value="NZ_JBBMFE010000006.1"/>
</dbReference>